<evidence type="ECO:0000313" key="9">
    <source>
        <dbReference type="EMBL" id="PRD58146.1"/>
    </source>
</evidence>
<evidence type="ECO:0000256" key="2">
    <source>
        <dbReference type="ARBA" id="ARBA00010270"/>
    </source>
</evidence>
<comment type="subcellular location">
    <subcellularLocation>
        <location evidence="1">Membrane</location>
        <topology evidence="1">Single-pass membrane protein</topology>
    </subcellularLocation>
</comment>
<sequence length="168" mass="19379">MRKLVSLFTAAVMSVGMVSASSVASYSAPMVPLSIEGSNPVKEVRDGGNWRMRHGWRGGGGHWRGDRGWRGNRGWHGNRGWRGDRYWYRGHRGYRDYRPGYRYYNGAWFPLAAFAGGLIIGNAINNDRVVSRGSSYHTRWCYNRYRSYRAYDNTYQPNNGPRRQCVSR</sequence>
<dbReference type="Pfam" id="PF07886">
    <property type="entry name" value="BA14K"/>
    <property type="match status" value="1"/>
</dbReference>
<protein>
    <recommendedName>
        <fullName evidence="3">Lectin-like protein BA14k</fullName>
    </recommendedName>
</protein>
<evidence type="ECO:0000256" key="5">
    <source>
        <dbReference type="ARBA" id="ARBA00022734"/>
    </source>
</evidence>
<dbReference type="RefSeq" id="WP_105732386.1">
    <property type="nucleotide sequence ID" value="NZ_PVBT01000001.1"/>
</dbReference>
<keyword evidence="7" id="KW-1133">Transmembrane helix</keyword>
<evidence type="ECO:0000256" key="7">
    <source>
        <dbReference type="SAM" id="Phobius"/>
    </source>
</evidence>
<keyword evidence="8" id="KW-0732">Signal</keyword>
<comment type="caution">
    <text evidence="9">The sequence shown here is derived from an EMBL/GenBank/DDBJ whole genome shotgun (WGS) entry which is preliminary data.</text>
</comment>
<dbReference type="OrthoDB" id="8117189at2"/>
<keyword evidence="7" id="KW-0812">Transmembrane</keyword>
<proteinExistence type="inferred from homology"/>
<keyword evidence="5" id="KW-0430">Lectin</keyword>
<dbReference type="InterPro" id="IPR012413">
    <property type="entry name" value="BA14K"/>
</dbReference>
<feature type="signal peptide" evidence="8">
    <location>
        <begin position="1"/>
        <end position="24"/>
    </location>
</feature>
<name>A0A2S9JXV3_9HYPH</name>
<dbReference type="AlphaFoldDB" id="A0A2S9JXV3"/>
<evidence type="ECO:0000256" key="6">
    <source>
        <dbReference type="ARBA" id="ARBA00025321"/>
    </source>
</evidence>
<comment type="function">
    <text evidence="6">Has immunoglobulin-binding and hemagglutination properties, and can bind to mannose. Essential for virulence. May be involved in LPS biosynthesis or polysaccharide transport.</text>
</comment>
<comment type="similarity">
    <text evidence="2">Belongs to the BA14k family.</text>
</comment>
<keyword evidence="4" id="KW-1003">Cell membrane</keyword>
<dbReference type="EMBL" id="PVBT01000001">
    <property type="protein sequence ID" value="PRD58146.1"/>
    <property type="molecule type" value="Genomic_DNA"/>
</dbReference>
<dbReference type="GO" id="GO:0016020">
    <property type="term" value="C:membrane"/>
    <property type="evidence" value="ECO:0007669"/>
    <property type="project" value="UniProtKB-SubCell"/>
</dbReference>
<feature type="chain" id="PRO_5015659281" description="Lectin-like protein BA14k" evidence="8">
    <location>
        <begin position="25"/>
        <end position="168"/>
    </location>
</feature>
<reference evidence="9 10" key="1">
    <citation type="submission" date="2018-02" db="EMBL/GenBank/DDBJ databases">
        <title>The draft genome of Phyllobacterium myrsinacearum DSM5892.</title>
        <authorList>
            <person name="Li L."/>
            <person name="Liu L."/>
            <person name="Zhang X."/>
            <person name="Wang T."/>
        </authorList>
    </citation>
    <scope>NUCLEOTIDE SEQUENCE [LARGE SCALE GENOMIC DNA]</scope>
    <source>
        <strain evidence="9 10">DSM 5892</strain>
    </source>
</reference>
<gene>
    <name evidence="9" type="ORF">C5750_03130</name>
</gene>
<keyword evidence="10" id="KW-1185">Reference proteome</keyword>
<evidence type="ECO:0000256" key="3">
    <source>
        <dbReference type="ARBA" id="ARBA00020552"/>
    </source>
</evidence>
<evidence type="ECO:0000256" key="8">
    <source>
        <dbReference type="SAM" id="SignalP"/>
    </source>
</evidence>
<organism evidence="9 10">
    <name type="scientific">Phyllobacterium myrsinacearum</name>
    <dbReference type="NCBI Taxonomy" id="28101"/>
    <lineage>
        <taxon>Bacteria</taxon>
        <taxon>Pseudomonadati</taxon>
        <taxon>Pseudomonadota</taxon>
        <taxon>Alphaproteobacteria</taxon>
        <taxon>Hyphomicrobiales</taxon>
        <taxon>Phyllobacteriaceae</taxon>
        <taxon>Phyllobacterium</taxon>
    </lineage>
</organism>
<evidence type="ECO:0000256" key="4">
    <source>
        <dbReference type="ARBA" id="ARBA00022475"/>
    </source>
</evidence>
<evidence type="ECO:0000313" key="10">
    <source>
        <dbReference type="Proteomes" id="UP000238563"/>
    </source>
</evidence>
<evidence type="ECO:0000256" key="1">
    <source>
        <dbReference type="ARBA" id="ARBA00004167"/>
    </source>
</evidence>
<keyword evidence="7" id="KW-0472">Membrane</keyword>
<feature type="transmembrane region" description="Helical" evidence="7">
    <location>
        <begin position="107"/>
        <end position="124"/>
    </location>
</feature>
<accession>A0A2S9JXV3</accession>
<dbReference type="GO" id="GO:0030246">
    <property type="term" value="F:carbohydrate binding"/>
    <property type="evidence" value="ECO:0007669"/>
    <property type="project" value="UniProtKB-KW"/>
</dbReference>
<dbReference type="Proteomes" id="UP000238563">
    <property type="component" value="Unassembled WGS sequence"/>
</dbReference>